<evidence type="ECO:0000259" key="1">
    <source>
        <dbReference type="Pfam" id="PF13490"/>
    </source>
</evidence>
<accession>A0ABS4Z4P3</accession>
<dbReference type="Pfam" id="PF13490">
    <property type="entry name" value="zf-HC2"/>
    <property type="match status" value="1"/>
</dbReference>
<evidence type="ECO:0000313" key="3">
    <source>
        <dbReference type="Proteomes" id="UP000758168"/>
    </source>
</evidence>
<proteinExistence type="predicted"/>
<dbReference type="InterPro" id="IPR024020">
    <property type="entry name" value="Anit_sigma_mycothiol_RsrA"/>
</dbReference>
<reference evidence="2 3" key="1">
    <citation type="submission" date="2021-03" db="EMBL/GenBank/DDBJ databases">
        <title>Sequencing the genomes of 1000 actinobacteria strains.</title>
        <authorList>
            <person name="Klenk H.-P."/>
        </authorList>
    </citation>
    <scope>NUCLEOTIDE SEQUENCE [LARGE SCALE GENOMIC DNA]</scope>
    <source>
        <strain evidence="2 3">DSM 12936</strain>
    </source>
</reference>
<name>A0ABS4Z4P3_9ACTN</name>
<dbReference type="NCBIfam" id="TIGR03988">
    <property type="entry name" value="antisig_RsrA"/>
    <property type="match status" value="1"/>
</dbReference>
<organism evidence="2 3">
    <name type="scientific">Microlunatus capsulatus</name>
    <dbReference type="NCBI Taxonomy" id="99117"/>
    <lineage>
        <taxon>Bacteria</taxon>
        <taxon>Bacillati</taxon>
        <taxon>Actinomycetota</taxon>
        <taxon>Actinomycetes</taxon>
        <taxon>Propionibacteriales</taxon>
        <taxon>Propionibacteriaceae</taxon>
        <taxon>Microlunatus</taxon>
    </lineage>
</organism>
<feature type="domain" description="Putative zinc-finger" evidence="1">
    <location>
        <begin position="12"/>
        <end position="45"/>
    </location>
</feature>
<dbReference type="EMBL" id="JAGIOB010000001">
    <property type="protein sequence ID" value="MBP2415677.1"/>
    <property type="molecule type" value="Genomic_DNA"/>
</dbReference>
<dbReference type="RefSeq" id="WP_307803778.1">
    <property type="nucleotide sequence ID" value="NZ_BAAAMH010000022.1"/>
</dbReference>
<keyword evidence="3" id="KW-1185">Reference proteome</keyword>
<dbReference type="Proteomes" id="UP000758168">
    <property type="component" value="Unassembled WGS sequence"/>
</dbReference>
<comment type="caution">
    <text evidence="2">The sequence shown here is derived from an EMBL/GenBank/DDBJ whole genome shotgun (WGS) entry which is preliminary data.</text>
</comment>
<dbReference type="InterPro" id="IPR027383">
    <property type="entry name" value="Znf_put"/>
</dbReference>
<sequence length="92" mass="9941">MSDLQKPPSTDCEHMLARVHEFLDHELDTASSDEIRAHLAACEPCLDQFDVEQAVRSLVNRCCGGDKAPSALRTKVLGQLAAAQATAHAQQA</sequence>
<protein>
    <submittedName>
        <fullName evidence="2">Anti-sigma factor (TIGR02949 family)</fullName>
    </submittedName>
</protein>
<evidence type="ECO:0000313" key="2">
    <source>
        <dbReference type="EMBL" id="MBP2415677.1"/>
    </source>
</evidence>
<gene>
    <name evidence="2" type="ORF">JOF54_000599</name>
</gene>